<sequence>MLTTPTVTLASTQPPTTSFSPHNVHTHPNALAPAAREATHTKPRLASPPGLCREPHPAIYAPRNGQEAGPQCSV</sequence>
<accession>A0A9P4PK94</accession>
<dbReference type="AlphaFoldDB" id="A0A9P4PK94"/>
<evidence type="ECO:0000313" key="3">
    <source>
        <dbReference type="Proteomes" id="UP000799764"/>
    </source>
</evidence>
<evidence type="ECO:0000256" key="1">
    <source>
        <dbReference type="SAM" id="MobiDB-lite"/>
    </source>
</evidence>
<feature type="compositionally biased region" description="Polar residues" evidence="1">
    <location>
        <begin position="1"/>
        <end position="23"/>
    </location>
</feature>
<proteinExistence type="predicted"/>
<dbReference type="EMBL" id="MU001500">
    <property type="protein sequence ID" value="KAF2444838.1"/>
    <property type="molecule type" value="Genomic_DNA"/>
</dbReference>
<dbReference type="Proteomes" id="UP000799764">
    <property type="component" value="Unassembled WGS sequence"/>
</dbReference>
<comment type="caution">
    <text evidence="2">The sequence shown here is derived from an EMBL/GenBank/DDBJ whole genome shotgun (WGS) entry which is preliminary data.</text>
</comment>
<evidence type="ECO:0000313" key="2">
    <source>
        <dbReference type="EMBL" id="KAF2444838.1"/>
    </source>
</evidence>
<reference evidence="2" key="1">
    <citation type="journal article" date="2020" name="Stud. Mycol.">
        <title>101 Dothideomycetes genomes: a test case for predicting lifestyles and emergence of pathogens.</title>
        <authorList>
            <person name="Haridas S."/>
            <person name="Albert R."/>
            <person name="Binder M."/>
            <person name="Bloem J."/>
            <person name="Labutti K."/>
            <person name="Salamov A."/>
            <person name="Andreopoulos B."/>
            <person name="Baker S."/>
            <person name="Barry K."/>
            <person name="Bills G."/>
            <person name="Bluhm B."/>
            <person name="Cannon C."/>
            <person name="Castanera R."/>
            <person name="Culley D."/>
            <person name="Daum C."/>
            <person name="Ezra D."/>
            <person name="Gonzalez J."/>
            <person name="Henrissat B."/>
            <person name="Kuo A."/>
            <person name="Liang C."/>
            <person name="Lipzen A."/>
            <person name="Lutzoni F."/>
            <person name="Magnuson J."/>
            <person name="Mondo S."/>
            <person name="Nolan M."/>
            <person name="Ohm R."/>
            <person name="Pangilinan J."/>
            <person name="Park H.-J."/>
            <person name="Ramirez L."/>
            <person name="Alfaro M."/>
            <person name="Sun H."/>
            <person name="Tritt A."/>
            <person name="Yoshinaga Y."/>
            <person name="Zwiers L.-H."/>
            <person name="Turgeon B."/>
            <person name="Goodwin S."/>
            <person name="Spatafora J."/>
            <person name="Crous P."/>
            <person name="Grigoriev I."/>
        </authorList>
    </citation>
    <scope>NUCLEOTIDE SEQUENCE</scope>
    <source>
        <strain evidence="2">CBS 690.94</strain>
    </source>
</reference>
<keyword evidence="3" id="KW-1185">Reference proteome</keyword>
<gene>
    <name evidence="2" type="ORF">P171DRAFT_431633</name>
</gene>
<organism evidence="2 3">
    <name type="scientific">Karstenula rhodostoma CBS 690.94</name>
    <dbReference type="NCBI Taxonomy" id="1392251"/>
    <lineage>
        <taxon>Eukaryota</taxon>
        <taxon>Fungi</taxon>
        <taxon>Dikarya</taxon>
        <taxon>Ascomycota</taxon>
        <taxon>Pezizomycotina</taxon>
        <taxon>Dothideomycetes</taxon>
        <taxon>Pleosporomycetidae</taxon>
        <taxon>Pleosporales</taxon>
        <taxon>Massarineae</taxon>
        <taxon>Didymosphaeriaceae</taxon>
        <taxon>Karstenula</taxon>
    </lineage>
</organism>
<feature type="region of interest" description="Disordered" evidence="1">
    <location>
        <begin position="1"/>
        <end position="74"/>
    </location>
</feature>
<name>A0A9P4PK94_9PLEO</name>
<protein>
    <submittedName>
        <fullName evidence="2">Uncharacterized protein</fullName>
    </submittedName>
</protein>